<reference evidence="2 3" key="1">
    <citation type="journal article" date="2019" name="Int. J. Syst. Evol. Microbiol.">
        <title>The Global Catalogue of Microorganisms (GCM) 10K type strain sequencing project: providing services to taxonomists for standard genome sequencing and annotation.</title>
        <authorList>
            <consortium name="The Broad Institute Genomics Platform"/>
            <consortium name="The Broad Institute Genome Sequencing Center for Infectious Disease"/>
            <person name="Wu L."/>
            <person name="Ma J."/>
        </authorList>
    </citation>
    <scope>NUCLEOTIDE SEQUENCE [LARGE SCALE GENOMIC DNA]</scope>
    <source>
        <strain evidence="2 3">JCM 13378</strain>
    </source>
</reference>
<evidence type="ECO:0000313" key="2">
    <source>
        <dbReference type="EMBL" id="GAA0369750.1"/>
    </source>
</evidence>
<dbReference type="Pfam" id="PF13302">
    <property type="entry name" value="Acetyltransf_3"/>
    <property type="match status" value="1"/>
</dbReference>
<organism evidence="2 3">
    <name type="scientific">Bowmanella denitrificans</name>
    <dbReference type="NCBI Taxonomy" id="366582"/>
    <lineage>
        <taxon>Bacteria</taxon>
        <taxon>Pseudomonadati</taxon>
        <taxon>Pseudomonadota</taxon>
        <taxon>Gammaproteobacteria</taxon>
        <taxon>Alteromonadales</taxon>
        <taxon>Alteromonadaceae</taxon>
        <taxon>Bowmanella</taxon>
    </lineage>
</organism>
<feature type="domain" description="N-acetyltransferase" evidence="1">
    <location>
        <begin position="387"/>
        <end position="533"/>
    </location>
</feature>
<gene>
    <name evidence="2" type="ORF">GCM10009092_37540</name>
</gene>
<accession>A0ABN0XPU0</accession>
<protein>
    <recommendedName>
        <fullName evidence="1">N-acetyltransferase domain-containing protein</fullName>
    </recommendedName>
</protein>
<proteinExistence type="predicted"/>
<keyword evidence="3" id="KW-1185">Reference proteome</keyword>
<dbReference type="PROSITE" id="PS51186">
    <property type="entry name" value="GNAT"/>
    <property type="match status" value="1"/>
</dbReference>
<evidence type="ECO:0000313" key="3">
    <source>
        <dbReference type="Proteomes" id="UP001501757"/>
    </source>
</evidence>
<sequence>MSLCEWATPFQSPQYILTWFNHYQDFSPLALIQEDEQGQLSALLVMARHHISGRLVVAGDHQAEYQCWICRKEHQDVFISLALQKLLENQPLIAPLRIRYIPSRVPLDCVKTGALQDVVEFVTHKRPLLKIDSEEIENSFRKKSNKSRFNRLKKHGELSFKLLHTRTELEQYLDAIIAQYDLRQGANNNSFPFLEDSAKKAFHLDLFESYPNMFHNTVTLIDNVPIAAHIGVVGRDQIHLAILAHSPFFADHSPGKLHIMQLSRDFAENNIACLDLTPGGDLWKERFANDHDQVTEIRIYPSKATRDAANAKQIRLNRMKSLAGNVGISPSTVRVVLSTMKKLTPRQLFTRLGNMLPRTVEMRFYRHTPESAARVAEKSDVAVNKLADMLTYRSGQGLPDLCQFSSQCLNRFEQGEVSYSIRIDGVLAHCGWMIKYQKESLVSEIGASYCFPDNSAVLYDFCSDPEVRGKGLYQKTIKHMLADTERLADAKYVYISVRADNKVSRHVIEKLGFEYQESLFRFSCLGFERHWRK</sequence>
<dbReference type="InterPro" id="IPR038740">
    <property type="entry name" value="BioF2-like_GNAT_dom"/>
</dbReference>
<comment type="caution">
    <text evidence="2">The sequence shown here is derived from an EMBL/GenBank/DDBJ whole genome shotgun (WGS) entry which is preliminary data.</text>
</comment>
<dbReference type="Pfam" id="PF13480">
    <property type="entry name" value="Acetyltransf_6"/>
    <property type="match status" value="1"/>
</dbReference>
<name>A0ABN0XPU0_9ALTE</name>
<dbReference type="Proteomes" id="UP001501757">
    <property type="component" value="Unassembled WGS sequence"/>
</dbReference>
<dbReference type="Gene3D" id="3.40.630.30">
    <property type="match status" value="2"/>
</dbReference>
<evidence type="ECO:0000259" key="1">
    <source>
        <dbReference type="PROSITE" id="PS51186"/>
    </source>
</evidence>
<dbReference type="EMBL" id="BAAAEI010000023">
    <property type="protein sequence ID" value="GAA0369750.1"/>
    <property type="molecule type" value="Genomic_DNA"/>
</dbReference>
<dbReference type="InterPro" id="IPR016181">
    <property type="entry name" value="Acyl_CoA_acyltransferase"/>
</dbReference>
<dbReference type="SUPFAM" id="SSF55729">
    <property type="entry name" value="Acyl-CoA N-acyltransferases (Nat)"/>
    <property type="match status" value="2"/>
</dbReference>
<dbReference type="InterPro" id="IPR000182">
    <property type="entry name" value="GNAT_dom"/>
</dbReference>